<keyword evidence="3" id="KW-1185">Reference proteome</keyword>
<dbReference type="RefSeq" id="WP_193209795.1">
    <property type="nucleotide sequence ID" value="NZ_FAOZ01000049.1"/>
</dbReference>
<name>A0A0S4R0B3_9ACTN</name>
<dbReference type="Proteomes" id="UP000198802">
    <property type="component" value="Unassembled WGS sequence"/>
</dbReference>
<evidence type="ECO:0000256" key="1">
    <source>
        <dbReference type="SAM" id="MobiDB-lite"/>
    </source>
</evidence>
<accession>A0A0S4R0B3</accession>
<feature type="region of interest" description="Disordered" evidence="1">
    <location>
        <begin position="1"/>
        <end position="30"/>
    </location>
</feature>
<reference evidence="3" key="1">
    <citation type="submission" date="2015-11" db="EMBL/GenBank/DDBJ databases">
        <authorList>
            <person name="Varghese N."/>
        </authorList>
    </citation>
    <scope>NUCLEOTIDE SEQUENCE [LARGE SCALE GENOMIC DNA]</scope>
    <source>
        <strain evidence="3">DSM 45899</strain>
    </source>
</reference>
<gene>
    <name evidence="2" type="ORF">Ga0074812_14933</name>
</gene>
<dbReference type="EMBL" id="FAOZ01000049">
    <property type="protein sequence ID" value="CUU60889.1"/>
    <property type="molecule type" value="Genomic_DNA"/>
</dbReference>
<organism evidence="2 3">
    <name type="scientific">Parafrankia irregularis</name>
    <dbReference type="NCBI Taxonomy" id="795642"/>
    <lineage>
        <taxon>Bacteria</taxon>
        <taxon>Bacillati</taxon>
        <taxon>Actinomycetota</taxon>
        <taxon>Actinomycetes</taxon>
        <taxon>Frankiales</taxon>
        <taxon>Frankiaceae</taxon>
        <taxon>Parafrankia</taxon>
    </lineage>
</organism>
<proteinExistence type="predicted"/>
<sequence length="132" mass="14729">MRPRRRPHRHPTTRTAHPDPATSDTPEPRERAREVFLDARDALRAVLEDEIEAGTRATCPAATHLDVETYHDELDEPRGRLLRVHTDTGPADDHLGTLAETLADLLDEWATVANADSEIVFRPLDGPRSPSS</sequence>
<feature type="compositionally biased region" description="Basic residues" evidence="1">
    <location>
        <begin position="1"/>
        <end position="12"/>
    </location>
</feature>
<dbReference type="AlphaFoldDB" id="A0A0S4R0B3"/>
<evidence type="ECO:0000313" key="2">
    <source>
        <dbReference type="EMBL" id="CUU60889.1"/>
    </source>
</evidence>
<feature type="compositionally biased region" description="Low complexity" evidence="1">
    <location>
        <begin position="13"/>
        <end position="22"/>
    </location>
</feature>
<protein>
    <submittedName>
        <fullName evidence="2">Uncharacterized protein</fullName>
    </submittedName>
</protein>
<evidence type="ECO:0000313" key="3">
    <source>
        <dbReference type="Proteomes" id="UP000198802"/>
    </source>
</evidence>